<dbReference type="RefSeq" id="WP_067896229.1">
    <property type="nucleotide sequence ID" value="NZ_VSFG01000005.1"/>
</dbReference>
<keyword evidence="14" id="KW-1185">Reference proteome</keyword>
<comment type="similarity">
    <text evidence="2">In the central section; belongs to the CRISPR-associated helicase Cas3 family.</text>
</comment>
<comment type="caution">
    <text evidence="13">The sequence shown here is derived from an EMBL/GenBank/DDBJ whole genome shotgun (WGS) entry which is preliminary data.</text>
</comment>
<feature type="domain" description="HD Cas3-type" evidence="12">
    <location>
        <begin position="25"/>
        <end position="214"/>
    </location>
</feature>
<dbReference type="InterPro" id="IPR011545">
    <property type="entry name" value="DEAD/DEAH_box_helicase_dom"/>
</dbReference>
<feature type="region of interest" description="Disordered" evidence="10">
    <location>
        <begin position="805"/>
        <end position="833"/>
    </location>
</feature>
<dbReference type="STRING" id="1220554.GCA_001552135_05076"/>
<evidence type="ECO:0000256" key="3">
    <source>
        <dbReference type="ARBA" id="ARBA00022722"/>
    </source>
</evidence>
<dbReference type="GO" id="GO:0003723">
    <property type="term" value="F:RNA binding"/>
    <property type="evidence" value="ECO:0007669"/>
    <property type="project" value="TreeGrafter"/>
</dbReference>
<dbReference type="Pfam" id="PF22590">
    <property type="entry name" value="Cas3-like_C_2"/>
    <property type="match status" value="1"/>
</dbReference>
<evidence type="ECO:0000256" key="8">
    <source>
        <dbReference type="ARBA" id="ARBA00022840"/>
    </source>
</evidence>
<dbReference type="PANTHER" id="PTHR47963">
    <property type="entry name" value="DEAD-BOX ATP-DEPENDENT RNA HELICASE 47, MITOCHONDRIAL"/>
    <property type="match status" value="1"/>
</dbReference>
<evidence type="ECO:0000256" key="6">
    <source>
        <dbReference type="ARBA" id="ARBA00022801"/>
    </source>
</evidence>
<evidence type="ECO:0000256" key="2">
    <source>
        <dbReference type="ARBA" id="ARBA00009046"/>
    </source>
</evidence>
<reference evidence="13 14" key="1">
    <citation type="submission" date="2019-08" db="EMBL/GenBank/DDBJ databases">
        <title>Actinomadura sp. nov. CYP1-5 isolated from mountain soil.</title>
        <authorList>
            <person name="Songsumanus A."/>
            <person name="Kuncharoen N."/>
            <person name="Kudo T."/>
            <person name="Yuki M."/>
            <person name="Igarashi Y."/>
            <person name="Tanasupawat S."/>
        </authorList>
    </citation>
    <scope>NUCLEOTIDE SEQUENCE [LARGE SCALE GENOMIC DNA]</scope>
    <source>
        <strain evidence="13 14">JCM 14158</strain>
    </source>
</reference>
<feature type="domain" description="Helicase ATP-binding" evidence="11">
    <location>
        <begin position="288"/>
        <end position="479"/>
    </location>
</feature>
<dbReference type="InterPro" id="IPR054712">
    <property type="entry name" value="Cas3-like_dom"/>
</dbReference>
<organism evidence="13 14">
    <name type="scientific">Actinomadura chibensis</name>
    <dbReference type="NCBI Taxonomy" id="392828"/>
    <lineage>
        <taxon>Bacteria</taxon>
        <taxon>Bacillati</taxon>
        <taxon>Actinomycetota</taxon>
        <taxon>Actinomycetes</taxon>
        <taxon>Streptosporangiales</taxon>
        <taxon>Thermomonosporaceae</taxon>
        <taxon>Actinomadura</taxon>
    </lineage>
</organism>
<sequence>MEPLSDAARAAWGKTGLASRKKSVPAQAWHPLVSHLIDTGNVAGWLWREFLPQPLKSQLYAVVPGGEAEAERLVCWLAALHDLGKASDFQSKSAWHARVGRRAGLPFSERTRTPHSLVSAYSLRQLLDASGWEEADWAALVLAGHHGVFPGPLWRDVAERALVGEHPGWATIRQELFQAVSAHLDVEPGSWGQVRLPVPLQVGVAGVVILADWLASTESLYSYQAPFSDEYLQVSPATARRTNDVMGLRDVWRPDPSLASAEPPAFFAVRWPAITRPRDVQTKALWQAQRAEGPELMIIEAPMGVGKTEAALAAAEVLAARTGARGIFVGLPTQATSNQMFGRVTKWLEKQEGQTTVVLAHGKAARREEYQQLLLNGIGVDEGDGGLSASQWLSGGKKRLLAPVVVGTVDQLLLAGVAARHVALRMLGLIGKVVIVDEVHAYDAYMSVILRRVLSWLGALQVPVVLLSATLPQRTRRELLAAYSGEAVESAAVMRYPQIISVRRGESQMRVAPARSAGSVPVRLDFLDEPGEAPDAVVNAITELLAEGGSALVIRNTVGRAQRTWQALKNKFGPTAVTLAHSRFTVADRRVRDDCLIAEFGPQRKARLGPRVVVATQVAEQSLDVDFDVGVSDLAPVDLLLQRLGRVHRHHGRERPEPLREPRLLVAGCAHVPDGPPRLPFGSALVYGEHLLWRTAAALRSGGRDRVNLPEDIPGLINEVYGDEPIGPDSWQRDLRRAAEDHQDTLASMELAARQIILPPPDCDALTDIGSIGEARDEDDPEVQATVRLGARTIEVILLREIDSESGAKQQPDHAVPVSAASDPSPIALRRRPAPGEIDTILDQAIRLPQQLTDAALEQTFTPTAWRWTPWLARARVLLLPPDGPLRMADRHVNYSPETGLEVTRA</sequence>
<dbReference type="CDD" id="cd17930">
    <property type="entry name" value="DEXHc_cas3"/>
    <property type="match status" value="1"/>
</dbReference>
<dbReference type="PROSITE" id="PS51643">
    <property type="entry name" value="HD_CAS3"/>
    <property type="match status" value="1"/>
</dbReference>
<keyword evidence="5" id="KW-0547">Nucleotide-binding</keyword>
<protein>
    <submittedName>
        <fullName evidence="13">CRISPR-associated helicase/endonuclease Cas3</fullName>
    </submittedName>
</protein>
<dbReference type="InterPro" id="IPR038257">
    <property type="entry name" value="CRISPR-assoc_Cas3_HD_sf"/>
</dbReference>
<dbReference type="Proteomes" id="UP000323380">
    <property type="component" value="Unassembled WGS sequence"/>
</dbReference>
<dbReference type="InterPro" id="IPR006483">
    <property type="entry name" value="CRISPR-assoc_Cas3_HD"/>
</dbReference>
<dbReference type="GO" id="GO:0046872">
    <property type="term" value="F:metal ion binding"/>
    <property type="evidence" value="ECO:0007669"/>
    <property type="project" value="UniProtKB-KW"/>
</dbReference>
<dbReference type="SUPFAM" id="SSF52540">
    <property type="entry name" value="P-loop containing nucleoside triphosphate hydrolases"/>
    <property type="match status" value="1"/>
</dbReference>
<dbReference type="Pfam" id="PF00270">
    <property type="entry name" value="DEAD"/>
    <property type="match status" value="1"/>
</dbReference>
<dbReference type="CDD" id="cd09641">
    <property type="entry name" value="Cas3''_I"/>
    <property type="match status" value="1"/>
</dbReference>
<proteinExistence type="inferred from homology"/>
<evidence type="ECO:0000256" key="10">
    <source>
        <dbReference type="SAM" id="MobiDB-lite"/>
    </source>
</evidence>
<dbReference type="PANTHER" id="PTHR47963:SF9">
    <property type="entry name" value="CRISPR-ASSOCIATED ENDONUCLEASE_HELICASE CAS3"/>
    <property type="match status" value="1"/>
</dbReference>
<dbReference type="InterPro" id="IPR014001">
    <property type="entry name" value="Helicase_ATP-bd"/>
</dbReference>
<dbReference type="Gene3D" id="3.40.50.300">
    <property type="entry name" value="P-loop containing nucleotide triphosphate hydrolases"/>
    <property type="match status" value="2"/>
</dbReference>
<keyword evidence="13" id="KW-0255">Endonuclease</keyword>
<dbReference type="Gene3D" id="1.10.3210.30">
    <property type="match status" value="1"/>
</dbReference>
<keyword evidence="4" id="KW-0479">Metal-binding</keyword>
<evidence type="ECO:0000313" key="14">
    <source>
        <dbReference type="Proteomes" id="UP000323380"/>
    </source>
</evidence>
<dbReference type="Pfam" id="PF18395">
    <property type="entry name" value="Cas3_C"/>
    <property type="match status" value="1"/>
</dbReference>
<dbReference type="PROSITE" id="PS51192">
    <property type="entry name" value="HELICASE_ATP_BIND_1"/>
    <property type="match status" value="1"/>
</dbReference>
<evidence type="ECO:0000256" key="4">
    <source>
        <dbReference type="ARBA" id="ARBA00022723"/>
    </source>
</evidence>
<keyword evidence="6" id="KW-0378">Hydrolase</keyword>
<dbReference type="GO" id="GO:0051607">
    <property type="term" value="P:defense response to virus"/>
    <property type="evidence" value="ECO:0007669"/>
    <property type="project" value="UniProtKB-KW"/>
</dbReference>
<keyword evidence="3" id="KW-0540">Nuclease</keyword>
<dbReference type="EMBL" id="VSFG01000005">
    <property type="protein sequence ID" value="TYB43884.1"/>
    <property type="molecule type" value="Genomic_DNA"/>
</dbReference>
<dbReference type="SMART" id="SM00487">
    <property type="entry name" value="DEXDc"/>
    <property type="match status" value="1"/>
</dbReference>
<dbReference type="NCBIfam" id="TIGR01587">
    <property type="entry name" value="cas3_core"/>
    <property type="match status" value="1"/>
</dbReference>
<evidence type="ECO:0000259" key="11">
    <source>
        <dbReference type="PROSITE" id="PS51192"/>
    </source>
</evidence>
<dbReference type="GO" id="GO:0004519">
    <property type="term" value="F:endonuclease activity"/>
    <property type="evidence" value="ECO:0007669"/>
    <property type="project" value="UniProtKB-KW"/>
</dbReference>
<dbReference type="AlphaFoldDB" id="A0A5D0NHQ1"/>
<dbReference type="GO" id="GO:0016787">
    <property type="term" value="F:hydrolase activity"/>
    <property type="evidence" value="ECO:0007669"/>
    <property type="project" value="UniProtKB-KW"/>
</dbReference>
<evidence type="ECO:0000256" key="1">
    <source>
        <dbReference type="ARBA" id="ARBA00006847"/>
    </source>
</evidence>
<dbReference type="Pfam" id="PF18019">
    <property type="entry name" value="Cas3_HD"/>
    <property type="match status" value="1"/>
</dbReference>
<evidence type="ECO:0000259" key="12">
    <source>
        <dbReference type="PROSITE" id="PS51643"/>
    </source>
</evidence>
<accession>A0A5D0NHQ1</accession>
<dbReference type="InterPro" id="IPR027417">
    <property type="entry name" value="P-loop_NTPase"/>
</dbReference>
<gene>
    <name evidence="13" type="ORF">FXF69_23210</name>
</gene>
<keyword evidence="9" id="KW-0051">Antiviral defense</keyword>
<evidence type="ECO:0000256" key="7">
    <source>
        <dbReference type="ARBA" id="ARBA00022806"/>
    </source>
</evidence>
<dbReference type="InterPro" id="IPR050547">
    <property type="entry name" value="DEAD_box_RNA_helicases"/>
</dbReference>
<evidence type="ECO:0000313" key="13">
    <source>
        <dbReference type="EMBL" id="TYB43884.1"/>
    </source>
</evidence>
<dbReference type="InterPro" id="IPR006474">
    <property type="entry name" value="Helicase_Cas3_CRISPR-ass_core"/>
</dbReference>
<dbReference type="GO" id="GO:0003724">
    <property type="term" value="F:RNA helicase activity"/>
    <property type="evidence" value="ECO:0007669"/>
    <property type="project" value="TreeGrafter"/>
</dbReference>
<evidence type="ECO:0000256" key="9">
    <source>
        <dbReference type="ARBA" id="ARBA00023118"/>
    </source>
</evidence>
<comment type="similarity">
    <text evidence="1">In the N-terminal section; belongs to the CRISPR-associated nuclease Cas3-HD family.</text>
</comment>
<dbReference type="NCBIfam" id="TIGR01596">
    <property type="entry name" value="cas3_HD"/>
    <property type="match status" value="1"/>
</dbReference>
<dbReference type="GO" id="GO:0005524">
    <property type="term" value="F:ATP binding"/>
    <property type="evidence" value="ECO:0007669"/>
    <property type="project" value="UniProtKB-KW"/>
</dbReference>
<evidence type="ECO:0000256" key="5">
    <source>
        <dbReference type="ARBA" id="ARBA00022741"/>
    </source>
</evidence>
<dbReference type="InterPro" id="IPR041372">
    <property type="entry name" value="Cas3_C"/>
</dbReference>
<keyword evidence="8" id="KW-0067">ATP-binding</keyword>
<name>A0A5D0NHQ1_9ACTN</name>
<keyword evidence="7" id="KW-0347">Helicase</keyword>